<keyword evidence="1" id="KW-1133">Transmembrane helix</keyword>
<sequence length="111" mass="11711">MRPCCSSIFMTSSPLTPIPTAANRGAHESLAKKLSWRILGPVVCNDKPGRHVAYQVCLGVIWGYACVLTGVCLGVSSSSPSRNFFSPKNGVTFSEAERFSGGGSGEDTSLL</sequence>
<evidence type="ECO:0000256" key="1">
    <source>
        <dbReference type="SAM" id="Phobius"/>
    </source>
</evidence>
<name>A0AAV4NIW3_CAEEX</name>
<comment type="caution">
    <text evidence="2">The sequence shown here is derived from an EMBL/GenBank/DDBJ whole genome shotgun (WGS) entry which is preliminary data.</text>
</comment>
<gene>
    <name evidence="2" type="ORF">CEXT_84551</name>
</gene>
<proteinExistence type="predicted"/>
<dbReference type="EMBL" id="BPLR01003446">
    <property type="protein sequence ID" value="GIX84700.1"/>
    <property type="molecule type" value="Genomic_DNA"/>
</dbReference>
<keyword evidence="3" id="KW-1185">Reference proteome</keyword>
<dbReference type="Proteomes" id="UP001054945">
    <property type="component" value="Unassembled WGS sequence"/>
</dbReference>
<feature type="transmembrane region" description="Helical" evidence="1">
    <location>
        <begin position="52"/>
        <end position="75"/>
    </location>
</feature>
<dbReference type="AlphaFoldDB" id="A0AAV4NIW3"/>
<keyword evidence="1" id="KW-0812">Transmembrane</keyword>
<evidence type="ECO:0000313" key="3">
    <source>
        <dbReference type="Proteomes" id="UP001054945"/>
    </source>
</evidence>
<organism evidence="2 3">
    <name type="scientific">Caerostris extrusa</name>
    <name type="common">Bark spider</name>
    <name type="synonym">Caerostris bankana</name>
    <dbReference type="NCBI Taxonomy" id="172846"/>
    <lineage>
        <taxon>Eukaryota</taxon>
        <taxon>Metazoa</taxon>
        <taxon>Ecdysozoa</taxon>
        <taxon>Arthropoda</taxon>
        <taxon>Chelicerata</taxon>
        <taxon>Arachnida</taxon>
        <taxon>Araneae</taxon>
        <taxon>Araneomorphae</taxon>
        <taxon>Entelegynae</taxon>
        <taxon>Araneoidea</taxon>
        <taxon>Araneidae</taxon>
        <taxon>Caerostris</taxon>
    </lineage>
</organism>
<keyword evidence="1" id="KW-0472">Membrane</keyword>
<reference evidence="2 3" key="1">
    <citation type="submission" date="2021-06" db="EMBL/GenBank/DDBJ databases">
        <title>Caerostris extrusa draft genome.</title>
        <authorList>
            <person name="Kono N."/>
            <person name="Arakawa K."/>
        </authorList>
    </citation>
    <scope>NUCLEOTIDE SEQUENCE [LARGE SCALE GENOMIC DNA]</scope>
</reference>
<evidence type="ECO:0000313" key="2">
    <source>
        <dbReference type="EMBL" id="GIX84700.1"/>
    </source>
</evidence>
<accession>A0AAV4NIW3</accession>
<protein>
    <submittedName>
        <fullName evidence="2">Uncharacterized protein</fullName>
    </submittedName>
</protein>